<keyword evidence="1" id="KW-0472">Membrane</keyword>
<accession>A0A1F5ZGB5</accession>
<dbReference type="EMBL" id="MFIZ01000024">
    <property type="protein sequence ID" value="OGG11538.1"/>
    <property type="molecule type" value="Genomic_DNA"/>
</dbReference>
<dbReference type="InterPro" id="IPR045155">
    <property type="entry name" value="Beta-lactam_cat"/>
</dbReference>
<dbReference type="PANTHER" id="PTHR35333:SF3">
    <property type="entry name" value="BETA-LACTAMASE-TYPE TRANSPEPTIDASE FOLD CONTAINING PROTEIN"/>
    <property type="match status" value="1"/>
</dbReference>
<dbReference type="PANTHER" id="PTHR35333">
    <property type="entry name" value="BETA-LACTAMASE"/>
    <property type="match status" value="1"/>
</dbReference>
<dbReference type="InterPro" id="IPR000871">
    <property type="entry name" value="Beta-lactam_class-A"/>
</dbReference>
<dbReference type="InterPro" id="IPR012338">
    <property type="entry name" value="Beta-lactam/transpept-like"/>
</dbReference>
<dbReference type="STRING" id="1798370.A2Z00_04810"/>
<sequence>MNLEAANQARKQPQKRKRRLWLLLTIIAGVALLWYIIVPKRTQVISPLAQTETAVEFSILALFRRPKNSTELRRKVEETIKDTWKNYSVLVVDYHSNFTMGINDAVIFNAASINKIPILAALYTDVQKGDVDFDKVIILQSQDVQDYGTGIIRYDPEGTAYTVKTLIRLMMQKSDNTAAHILGNYIIGLDRVQTLVNAWGLTQTDMANNKTSNKDMAILMDKIFRGKIAGVALTQEILAFLKDSDFEDRIPALLPKNVTVYHKVGTGTGTVHDVGVVTQGKTAYYIGIFSSDITDEERASKLAAQVSKVVYDYMSSH</sequence>
<proteinExistence type="predicted"/>
<dbReference type="GO" id="GO:0030655">
    <property type="term" value="P:beta-lactam antibiotic catabolic process"/>
    <property type="evidence" value="ECO:0007669"/>
    <property type="project" value="InterPro"/>
</dbReference>
<dbReference type="Gene3D" id="3.40.710.10">
    <property type="entry name" value="DD-peptidase/beta-lactamase superfamily"/>
    <property type="match status" value="1"/>
</dbReference>
<dbReference type="SUPFAM" id="SSF56601">
    <property type="entry name" value="beta-lactamase/transpeptidase-like"/>
    <property type="match status" value="1"/>
</dbReference>
<evidence type="ECO:0000259" key="2">
    <source>
        <dbReference type="Pfam" id="PF13354"/>
    </source>
</evidence>
<evidence type="ECO:0000313" key="3">
    <source>
        <dbReference type="EMBL" id="OGG11538.1"/>
    </source>
</evidence>
<evidence type="ECO:0000256" key="1">
    <source>
        <dbReference type="SAM" id="Phobius"/>
    </source>
</evidence>
<evidence type="ECO:0000313" key="4">
    <source>
        <dbReference type="Proteomes" id="UP000177268"/>
    </source>
</evidence>
<reference evidence="3 4" key="1">
    <citation type="journal article" date="2016" name="Nat. Commun.">
        <title>Thousands of microbial genomes shed light on interconnected biogeochemical processes in an aquifer system.</title>
        <authorList>
            <person name="Anantharaman K."/>
            <person name="Brown C.T."/>
            <person name="Hug L.A."/>
            <person name="Sharon I."/>
            <person name="Castelle C.J."/>
            <person name="Probst A.J."/>
            <person name="Thomas B.C."/>
            <person name="Singh A."/>
            <person name="Wilkins M.J."/>
            <person name="Karaoz U."/>
            <person name="Brodie E.L."/>
            <person name="Williams K.H."/>
            <person name="Hubbard S.S."/>
            <person name="Banfield J.F."/>
        </authorList>
    </citation>
    <scope>NUCLEOTIDE SEQUENCE [LARGE SCALE GENOMIC DNA]</scope>
</reference>
<dbReference type="Proteomes" id="UP000177268">
    <property type="component" value="Unassembled WGS sequence"/>
</dbReference>
<gene>
    <name evidence="3" type="ORF">A2Z00_04810</name>
</gene>
<keyword evidence="1" id="KW-1133">Transmembrane helix</keyword>
<dbReference type="AlphaFoldDB" id="A0A1F5ZGB5"/>
<organism evidence="3 4">
    <name type="scientific">Candidatus Gottesmanbacteria bacterium RBG_13_45_10</name>
    <dbReference type="NCBI Taxonomy" id="1798370"/>
    <lineage>
        <taxon>Bacteria</taxon>
        <taxon>Candidatus Gottesmaniibacteriota</taxon>
    </lineage>
</organism>
<protein>
    <recommendedName>
        <fullName evidence="2">Beta-lactamase class A catalytic domain-containing protein</fullName>
    </recommendedName>
</protein>
<keyword evidence="1" id="KW-0812">Transmembrane</keyword>
<dbReference type="GO" id="GO:0046677">
    <property type="term" value="P:response to antibiotic"/>
    <property type="evidence" value="ECO:0007669"/>
    <property type="project" value="InterPro"/>
</dbReference>
<dbReference type="Pfam" id="PF13354">
    <property type="entry name" value="Beta-lactamase2"/>
    <property type="match status" value="1"/>
</dbReference>
<comment type="caution">
    <text evidence="3">The sequence shown here is derived from an EMBL/GenBank/DDBJ whole genome shotgun (WGS) entry which is preliminary data.</text>
</comment>
<feature type="domain" description="Beta-lactamase class A catalytic" evidence="2">
    <location>
        <begin position="88"/>
        <end position="289"/>
    </location>
</feature>
<feature type="transmembrane region" description="Helical" evidence="1">
    <location>
        <begin position="20"/>
        <end position="37"/>
    </location>
</feature>
<dbReference type="GO" id="GO:0008800">
    <property type="term" value="F:beta-lactamase activity"/>
    <property type="evidence" value="ECO:0007669"/>
    <property type="project" value="InterPro"/>
</dbReference>
<name>A0A1F5ZGB5_9BACT</name>